<dbReference type="NCBIfam" id="TIGR02249">
    <property type="entry name" value="integrase_gron"/>
    <property type="match status" value="1"/>
</dbReference>
<name>A0A7G9TAX8_PSEMX</name>
<evidence type="ECO:0000256" key="5">
    <source>
        <dbReference type="PROSITE-ProRule" id="PRU01248"/>
    </source>
</evidence>
<dbReference type="InterPro" id="IPR011946">
    <property type="entry name" value="Integrase_integron-type"/>
</dbReference>
<feature type="domain" description="Tyr recombinase" evidence="6">
    <location>
        <begin position="118"/>
        <end position="331"/>
    </location>
</feature>
<dbReference type="InterPro" id="IPR011010">
    <property type="entry name" value="DNA_brk_join_enz"/>
</dbReference>
<dbReference type="InterPro" id="IPR004107">
    <property type="entry name" value="Integrase_SAM-like_N"/>
</dbReference>
<dbReference type="Gene3D" id="1.10.150.130">
    <property type="match status" value="1"/>
</dbReference>
<dbReference type="PANTHER" id="PTHR30349">
    <property type="entry name" value="PHAGE INTEGRASE-RELATED"/>
    <property type="match status" value="1"/>
</dbReference>
<keyword evidence="2" id="KW-0229">DNA integration</keyword>
<dbReference type="EMBL" id="CP060731">
    <property type="protein sequence ID" value="QNN77253.1"/>
    <property type="molecule type" value="Genomic_DNA"/>
</dbReference>
<evidence type="ECO:0000256" key="3">
    <source>
        <dbReference type="ARBA" id="ARBA00023125"/>
    </source>
</evidence>
<evidence type="ECO:0000256" key="4">
    <source>
        <dbReference type="ARBA" id="ARBA00023172"/>
    </source>
</evidence>
<reference evidence="8 9" key="1">
    <citation type="submission" date="2020-08" db="EMBL/GenBank/DDBJ databases">
        <title>Streptomycin Non-resistant strain, P. mexicana.</title>
        <authorList>
            <person name="Ganesh-Kumar S."/>
            <person name="Zhe T."/>
            <person name="Yu Z."/>
            <person name="Min Y."/>
        </authorList>
    </citation>
    <scope>NUCLEOTIDE SEQUENCE [LARGE SCALE GENOMIC DNA]</scope>
    <source>
        <strain evidence="8 9">GTZY2</strain>
    </source>
</reference>
<protein>
    <submittedName>
        <fullName evidence="8">Integron integrase</fullName>
    </submittedName>
</protein>
<organism evidence="8 9">
    <name type="scientific">Pseudoxanthomonas mexicana</name>
    <dbReference type="NCBI Taxonomy" id="128785"/>
    <lineage>
        <taxon>Bacteria</taxon>
        <taxon>Pseudomonadati</taxon>
        <taxon>Pseudomonadota</taxon>
        <taxon>Gammaproteobacteria</taxon>
        <taxon>Lysobacterales</taxon>
        <taxon>Lysobacteraceae</taxon>
        <taxon>Pseudoxanthomonas</taxon>
    </lineage>
</organism>
<evidence type="ECO:0000259" key="7">
    <source>
        <dbReference type="PROSITE" id="PS51900"/>
    </source>
</evidence>
<evidence type="ECO:0000313" key="9">
    <source>
        <dbReference type="Proteomes" id="UP000515838"/>
    </source>
</evidence>
<feature type="domain" description="Core-binding (CB)" evidence="7">
    <location>
        <begin position="17"/>
        <end position="100"/>
    </location>
</feature>
<accession>A0A7G9TAX8</accession>
<gene>
    <name evidence="8" type="ORF">IAE60_15210</name>
</gene>
<keyword evidence="3 5" id="KW-0238">DNA-binding</keyword>
<dbReference type="InterPro" id="IPR013762">
    <property type="entry name" value="Integrase-like_cat_sf"/>
</dbReference>
<dbReference type="GO" id="GO:0003677">
    <property type="term" value="F:DNA binding"/>
    <property type="evidence" value="ECO:0007669"/>
    <property type="project" value="UniProtKB-UniRule"/>
</dbReference>
<dbReference type="GO" id="GO:0006310">
    <property type="term" value="P:DNA recombination"/>
    <property type="evidence" value="ECO:0007669"/>
    <property type="project" value="UniProtKB-KW"/>
</dbReference>
<dbReference type="PANTHER" id="PTHR30349:SF64">
    <property type="entry name" value="PROPHAGE INTEGRASE INTD-RELATED"/>
    <property type="match status" value="1"/>
</dbReference>
<dbReference type="SUPFAM" id="SSF56349">
    <property type="entry name" value="DNA breaking-rejoining enzymes"/>
    <property type="match status" value="1"/>
</dbReference>
<sequence>MEYQPKVGAVSEAGEGGVRGRLLEDVVRRLRVGHYSLRTERAYLGWIRRFILANGTRHPRELGATHVEAFLTGLAVEGHVAASTQNQALSALLFLYRDVLGMKLAWMDDVVRAKRPRRVPTVLSQTEVRTLLANMEGRMAVLARLLYGTGMRLMEGVRLRVKDVDFARNEITVREGKGGRDRRTVLPASLVPALQAEVERVHVLHQCDLGRGAGEVWLPHALSRKYPKAARELGWQYVFPARNLSLDPRDGRWRRHHLDEAMLSRALKRAQLAAGINKPVTAHTLRHSFATHLIEAGYDIRTVQELLGHKDVATTQIYTHVLNRGAGAVLSPLDR</sequence>
<dbReference type="PROSITE" id="PS51898">
    <property type="entry name" value="TYR_RECOMBINASE"/>
    <property type="match status" value="1"/>
</dbReference>
<dbReference type="Gene3D" id="1.10.443.10">
    <property type="entry name" value="Intergrase catalytic core"/>
    <property type="match status" value="1"/>
</dbReference>
<dbReference type="Pfam" id="PF00589">
    <property type="entry name" value="Phage_integrase"/>
    <property type="match status" value="1"/>
</dbReference>
<comment type="similarity">
    <text evidence="1">Belongs to the 'phage' integrase family.</text>
</comment>
<evidence type="ECO:0000313" key="8">
    <source>
        <dbReference type="EMBL" id="QNN77253.1"/>
    </source>
</evidence>
<dbReference type="AlphaFoldDB" id="A0A7G9TAX8"/>
<proteinExistence type="inferred from homology"/>
<dbReference type="RefSeq" id="WP_187572899.1">
    <property type="nucleotide sequence ID" value="NZ_CP060731.1"/>
</dbReference>
<dbReference type="GeneID" id="81472334"/>
<dbReference type="InterPro" id="IPR044068">
    <property type="entry name" value="CB"/>
</dbReference>
<dbReference type="InterPro" id="IPR010998">
    <property type="entry name" value="Integrase_recombinase_N"/>
</dbReference>
<dbReference type="InterPro" id="IPR050090">
    <property type="entry name" value="Tyrosine_recombinase_XerCD"/>
</dbReference>
<evidence type="ECO:0000256" key="1">
    <source>
        <dbReference type="ARBA" id="ARBA00008857"/>
    </source>
</evidence>
<dbReference type="Proteomes" id="UP000515838">
    <property type="component" value="Chromosome"/>
</dbReference>
<evidence type="ECO:0000259" key="6">
    <source>
        <dbReference type="PROSITE" id="PS51898"/>
    </source>
</evidence>
<dbReference type="Pfam" id="PF13495">
    <property type="entry name" value="Phage_int_SAM_4"/>
    <property type="match status" value="1"/>
</dbReference>
<keyword evidence="4" id="KW-0233">DNA recombination</keyword>
<dbReference type="PROSITE" id="PS51900">
    <property type="entry name" value="CB"/>
    <property type="match status" value="1"/>
</dbReference>
<evidence type="ECO:0000256" key="2">
    <source>
        <dbReference type="ARBA" id="ARBA00022908"/>
    </source>
</evidence>
<dbReference type="InterPro" id="IPR002104">
    <property type="entry name" value="Integrase_catalytic"/>
</dbReference>
<dbReference type="GO" id="GO:0015074">
    <property type="term" value="P:DNA integration"/>
    <property type="evidence" value="ECO:0007669"/>
    <property type="project" value="UniProtKB-KW"/>
</dbReference>